<evidence type="ECO:0000313" key="4">
    <source>
        <dbReference type="EMBL" id="WUQ84939.1"/>
    </source>
</evidence>
<keyword evidence="5" id="KW-1185">Reference proteome</keyword>
<dbReference type="RefSeq" id="WP_328955755.1">
    <property type="nucleotide sequence ID" value="NZ_CP108110.1"/>
</dbReference>
<dbReference type="Gene3D" id="1.10.443.10">
    <property type="entry name" value="Intergrase catalytic core"/>
    <property type="match status" value="1"/>
</dbReference>
<dbReference type="PANTHER" id="PTHR30349:SF64">
    <property type="entry name" value="PROPHAGE INTEGRASE INTD-RELATED"/>
    <property type="match status" value="1"/>
</dbReference>
<evidence type="ECO:0000256" key="1">
    <source>
        <dbReference type="ARBA" id="ARBA00023172"/>
    </source>
</evidence>
<keyword evidence="1" id="KW-0233">DNA recombination</keyword>
<feature type="domain" description="Tyr recombinase" evidence="3">
    <location>
        <begin position="230"/>
        <end position="442"/>
    </location>
</feature>
<feature type="region of interest" description="Disordered" evidence="2">
    <location>
        <begin position="301"/>
        <end position="322"/>
    </location>
</feature>
<feature type="compositionally biased region" description="Basic and acidic residues" evidence="2">
    <location>
        <begin position="306"/>
        <end position="317"/>
    </location>
</feature>
<dbReference type="SUPFAM" id="SSF56349">
    <property type="entry name" value="DNA breaking-rejoining enzymes"/>
    <property type="match status" value="1"/>
</dbReference>
<dbReference type="InterPro" id="IPR002104">
    <property type="entry name" value="Integrase_catalytic"/>
</dbReference>
<evidence type="ECO:0000313" key="5">
    <source>
        <dbReference type="Proteomes" id="UP001432222"/>
    </source>
</evidence>
<reference evidence="4" key="1">
    <citation type="submission" date="2022-10" db="EMBL/GenBank/DDBJ databases">
        <title>The complete genomes of actinobacterial strains from the NBC collection.</title>
        <authorList>
            <person name="Joergensen T.S."/>
            <person name="Alvarez Arevalo M."/>
            <person name="Sterndorff E.B."/>
            <person name="Faurdal D."/>
            <person name="Vuksanovic O."/>
            <person name="Mourched A.-S."/>
            <person name="Charusanti P."/>
            <person name="Shaw S."/>
            <person name="Blin K."/>
            <person name="Weber T."/>
        </authorList>
    </citation>
    <scope>NUCLEOTIDE SEQUENCE</scope>
    <source>
        <strain evidence="4">NBC_00222</strain>
    </source>
</reference>
<dbReference type="EMBL" id="CP108110">
    <property type="protein sequence ID" value="WUQ84939.1"/>
    <property type="molecule type" value="Genomic_DNA"/>
</dbReference>
<dbReference type="InterPro" id="IPR013762">
    <property type="entry name" value="Integrase-like_cat_sf"/>
</dbReference>
<dbReference type="PROSITE" id="PS51898">
    <property type="entry name" value="TYR_RECOMBINASE"/>
    <property type="match status" value="1"/>
</dbReference>
<dbReference type="PANTHER" id="PTHR30349">
    <property type="entry name" value="PHAGE INTEGRASE-RELATED"/>
    <property type="match status" value="1"/>
</dbReference>
<name>A0ABZ1U291_9ACTN</name>
<evidence type="ECO:0000256" key="2">
    <source>
        <dbReference type="SAM" id="MobiDB-lite"/>
    </source>
</evidence>
<dbReference type="InterPro" id="IPR011010">
    <property type="entry name" value="DNA_brk_join_enz"/>
</dbReference>
<organism evidence="4 5">
    <name type="scientific">Kitasatospora purpeofusca</name>
    <dbReference type="NCBI Taxonomy" id="67352"/>
    <lineage>
        <taxon>Bacteria</taxon>
        <taxon>Bacillati</taxon>
        <taxon>Actinomycetota</taxon>
        <taxon>Actinomycetes</taxon>
        <taxon>Kitasatosporales</taxon>
        <taxon>Streptomycetaceae</taxon>
        <taxon>Kitasatospora</taxon>
    </lineage>
</organism>
<dbReference type="Proteomes" id="UP001432222">
    <property type="component" value="Chromosome"/>
</dbReference>
<sequence length="455" mass="50928">MLTYDVQIHAIRDLGRGRRPHQLRWRVGKNPHSATFATFPLADGRRAELLTAMRKGEQFETETGLPASEFRKLNQVSWFAHAKEYAEAKWTRSSAKNRATRADALATLTEALVTDRRGKPDRRVLRRALSCWAFNFSEHLAEPPEEITSALAWVTKKSIPLVHLDDSENVRLGLEAIARLMDGSVAADTTLTRKRMVFNNALRYAVERRRLPSNPLQFVDWTPPATSDEIDFRWVPSPAQGRALLDAAGQVSARGRHLRAFYGCILYAATRPAEATNLRLVDCSLPKSGWGELVLGSSSPRVGSRWTDDGQSHEERGLKRRARNATREVPIPPVLVQLIREHIDAYGVAEDGRLFRAARGGRLLTKETAAVWKRAREIALTPKELKTKLAEVPYSCRHTAVSGWLAAGVDQTEVARRAGHSVAVLLRFYAKVINGRQERANGLIERFLDGEEPAA</sequence>
<evidence type="ECO:0000259" key="3">
    <source>
        <dbReference type="PROSITE" id="PS51898"/>
    </source>
</evidence>
<protein>
    <submittedName>
        <fullName evidence="4">Site-specific integrase</fullName>
    </submittedName>
</protein>
<dbReference type="InterPro" id="IPR050090">
    <property type="entry name" value="Tyrosine_recombinase_XerCD"/>
</dbReference>
<proteinExistence type="predicted"/>
<gene>
    <name evidence="4" type="ORF">OHA16_19380</name>
</gene>
<accession>A0ABZ1U291</accession>